<evidence type="ECO:0000313" key="2">
    <source>
        <dbReference type="Proteomes" id="UP000265663"/>
    </source>
</evidence>
<reference evidence="1 2" key="1">
    <citation type="journal article" date="2014" name="PLoS ONE">
        <title>De novo Genome Assembly of the Fungal Plant Pathogen Pyrenophora semeniperda.</title>
        <authorList>
            <person name="Soliai M.M."/>
            <person name="Meyer S.E."/>
            <person name="Udall J.A."/>
            <person name="Elzinga D.E."/>
            <person name="Hermansen R.A."/>
            <person name="Bodily P.M."/>
            <person name="Hart A.A."/>
            <person name="Coleman C.E."/>
        </authorList>
    </citation>
    <scope>NUCLEOTIDE SEQUENCE [LARGE SCALE GENOMIC DNA]</scope>
    <source>
        <strain evidence="1 2">CCB06</strain>
        <tissue evidence="1">Mycelium</tissue>
    </source>
</reference>
<proteinExistence type="predicted"/>
<accession>A0A3M7M6A4</accession>
<protein>
    <submittedName>
        <fullName evidence="1">Uncharacterized protein</fullName>
    </submittedName>
</protein>
<dbReference type="Proteomes" id="UP000265663">
    <property type="component" value="Unassembled WGS sequence"/>
</dbReference>
<keyword evidence="2" id="KW-1185">Reference proteome</keyword>
<organism evidence="1 2">
    <name type="scientific">Pyrenophora seminiperda CCB06</name>
    <dbReference type="NCBI Taxonomy" id="1302712"/>
    <lineage>
        <taxon>Eukaryota</taxon>
        <taxon>Fungi</taxon>
        <taxon>Dikarya</taxon>
        <taxon>Ascomycota</taxon>
        <taxon>Pezizomycotina</taxon>
        <taxon>Dothideomycetes</taxon>
        <taxon>Pleosporomycetidae</taxon>
        <taxon>Pleosporales</taxon>
        <taxon>Pleosporineae</taxon>
        <taxon>Pleosporaceae</taxon>
        <taxon>Pyrenophora</taxon>
    </lineage>
</organism>
<name>A0A3M7M6A4_9PLEO</name>
<gene>
    <name evidence="1" type="ORF">GMOD_00000011</name>
</gene>
<sequence length="98" mass="11506">MEPPTAYRPQYLYVSLCQQEYDRRLTLARTPLESPRHGSDCLRWVLLDRLPSKPLLLFPWQNCGLSCIVAERDWMRLPRGKSNCDYLESMRSHNVLPG</sequence>
<dbReference type="EMBL" id="KE747824">
    <property type="protein sequence ID" value="RMZ69988.1"/>
    <property type="molecule type" value="Genomic_DNA"/>
</dbReference>
<dbReference type="AlphaFoldDB" id="A0A3M7M6A4"/>
<evidence type="ECO:0000313" key="1">
    <source>
        <dbReference type="EMBL" id="RMZ69988.1"/>
    </source>
</evidence>